<dbReference type="PANTHER" id="PTHR23302">
    <property type="entry name" value="TRANSMEMBRANE CHANNEL-RELATED"/>
    <property type="match status" value="1"/>
</dbReference>
<dbReference type="PANTHER" id="PTHR23302:SF43">
    <property type="entry name" value="TMC DOMAIN-CONTAINING PROTEIN"/>
    <property type="match status" value="1"/>
</dbReference>
<evidence type="ECO:0000313" key="8">
    <source>
        <dbReference type="EMBL" id="CAH2011853.1"/>
    </source>
</evidence>
<comment type="caution">
    <text evidence="8">The sequence shown here is derived from an EMBL/GenBank/DDBJ whole genome shotgun (WGS) entry which is preliminary data.</text>
</comment>
<dbReference type="Pfam" id="PF07810">
    <property type="entry name" value="TMC"/>
    <property type="match status" value="1"/>
</dbReference>
<dbReference type="GO" id="GO:0005886">
    <property type="term" value="C:plasma membrane"/>
    <property type="evidence" value="ECO:0007669"/>
    <property type="project" value="InterPro"/>
</dbReference>
<name>A0A9P0M4Z2_ACAOB</name>
<evidence type="ECO:0000256" key="3">
    <source>
        <dbReference type="ARBA" id="ARBA00022692"/>
    </source>
</evidence>
<keyword evidence="3 6" id="KW-0812">Transmembrane</keyword>
<dbReference type="OrthoDB" id="1936208at2759"/>
<sequence>MDTRETRYRPPVWSFDYKNPDENYRPCQRRNLNSPGHSLGDQEDYTGMEVRNFSTVPQEIEGGAYVNRVHSIHRDRVYNCGMINGRTLDRQRQLGVNTLENHAKLIVAKLEQDPNLIEDLPESEELRKEALRDMPQCLTLKRCVREKLSRTVSRKSKRKPISCWKRLRYRGDMYISKFKNKIKDLPYTFELWYDALKKIEGNFGSGVGSFFKFLRWMFILNFVISIISVAFIVVPQITYNEDNNATKGDFHWHDIFTGEGYLTNTALYYGFYSSASVSRSFLTYSMKDAYFISMIFIYLGCLCVFSYSVAKSYRKNLIETEGGFKNVYAHKVFCGWDYSIATKDAARLKQRAIYNELKELLYGAVHKRHEHSCLHKFLTISMQISMHILILFSLIGTGSLAWLLMSKTAAEVVCPVITPVVINLIMTSAPIFFSTMIKFEGYDNPKIVLGFTLIRIFILGFVIIGVLIAFWLKNRKYVCWETALGQELYRLIMFDFIFTVIVSPAIDVIIYIFYRRKQDHPHFDISRHTMQIIYSQSLFWVGFVFAPLLSVVVTTMPRTKKLCKSV</sequence>
<dbReference type="InterPro" id="IPR012496">
    <property type="entry name" value="TMC_dom"/>
</dbReference>
<accession>A0A9P0M4Z2</accession>
<dbReference type="AlphaFoldDB" id="A0A9P0M4Z2"/>
<evidence type="ECO:0000256" key="2">
    <source>
        <dbReference type="ARBA" id="ARBA00006510"/>
    </source>
</evidence>
<feature type="transmembrane region" description="Helical" evidence="6">
    <location>
        <begin position="447"/>
        <end position="472"/>
    </location>
</feature>
<dbReference type="GO" id="GO:0008381">
    <property type="term" value="F:mechanosensitive monoatomic ion channel activity"/>
    <property type="evidence" value="ECO:0007669"/>
    <property type="project" value="TreeGrafter"/>
</dbReference>
<comment type="subcellular location">
    <subcellularLocation>
        <location evidence="1">Membrane</location>
        <topology evidence="1">Multi-pass membrane protein</topology>
    </subcellularLocation>
</comment>
<feature type="domain" description="TMC" evidence="7">
    <location>
        <begin position="479"/>
        <end position="554"/>
    </location>
</feature>
<keyword evidence="9" id="KW-1185">Reference proteome</keyword>
<reference evidence="8" key="1">
    <citation type="submission" date="2022-03" db="EMBL/GenBank/DDBJ databases">
        <authorList>
            <person name="Sayadi A."/>
        </authorList>
    </citation>
    <scope>NUCLEOTIDE SEQUENCE</scope>
</reference>
<feature type="transmembrane region" description="Helical" evidence="6">
    <location>
        <begin position="416"/>
        <end position="435"/>
    </location>
</feature>
<keyword evidence="4 6" id="KW-1133">Transmembrane helix</keyword>
<keyword evidence="5 6" id="KW-0472">Membrane</keyword>
<proteinExistence type="inferred from homology"/>
<evidence type="ECO:0000256" key="5">
    <source>
        <dbReference type="ARBA" id="ARBA00023136"/>
    </source>
</evidence>
<organism evidence="8 9">
    <name type="scientific">Acanthoscelides obtectus</name>
    <name type="common">Bean weevil</name>
    <name type="synonym">Bruchus obtectus</name>
    <dbReference type="NCBI Taxonomy" id="200917"/>
    <lineage>
        <taxon>Eukaryota</taxon>
        <taxon>Metazoa</taxon>
        <taxon>Ecdysozoa</taxon>
        <taxon>Arthropoda</taxon>
        <taxon>Hexapoda</taxon>
        <taxon>Insecta</taxon>
        <taxon>Pterygota</taxon>
        <taxon>Neoptera</taxon>
        <taxon>Endopterygota</taxon>
        <taxon>Coleoptera</taxon>
        <taxon>Polyphaga</taxon>
        <taxon>Cucujiformia</taxon>
        <taxon>Chrysomeloidea</taxon>
        <taxon>Chrysomelidae</taxon>
        <taxon>Bruchinae</taxon>
        <taxon>Bruchini</taxon>
        <taxon>Acanthoscelides</taxon>
    </lineage>
</organism>
<evidence type="ECO:0000256" key="6">
    <source>
        <dbReference type="SAM" id="Phobius"/>
    </source>
</evidence>
<evidence type="ECO:0000256" key="4">
    <source>
        <dbReference type="ARBA" id="ARBA00022989"/>
    </source>
</evidence>
<evidence type="ECO:0000256" key="1">
    <source>
        <dbReference type="ARBA" id="ARBA00004141"/>
    </source>
</evidence>
<evidence type="ECO:0000259" key="7">
    <source>
        <dbReference type="Pfam" id="PF07810"/>
    </source>
</evidence>
<dbReference type="EMBL" id="CAKOFQ010008121">
    <property type="protein sequence ID" value="CAH2011853.1"/>
    <property type="molecule type" value="Genomic_DNA"/>
</dbReference>
<feature type="transmembrane region" description="Helical" evidence="6">
    <location>
        <begin position="534"/>
        <end position="556"/>
    </location>
</feature>
<gene>
    <name evidence="8" type="ORF">ACAOBT_LOCUS32451</name>
</gene>
<feature type="transmembrane region" description="Helical" evidence="6">
    <location>
        <begin position="384"/>
        <end position="404"/>
    </location>
</feature>
<feature type="transmembrane region" description="Helical" evidence="6">
    <location>
        <begin position="213"/>
        <end position="234"/>
    </location>
</feature>
<feature type="transmembrane region" description="Helical" evidence="6">
    <location>
        <begin position="492"/>
        <end position="514"/>
    </location>
</feature>
<comment type="similarity">
    <text evidence="2">Belongs to the TMC family.</text>
</comment>
<evidence type="ECO:0000313" key="9">
    <source>
        <dbReference type="Proteomes" id="UP001152888"/>
    </source>
</evidence>
<feature type="transmembrane region" description="Helical" evidence="6">
    <location>
        <begin position="289"/>
        <end position="310"/>
    </location>
</feature>
<dbReference type="InterPro" id="IPR038900">
    <property type="entry name" value="TMC"/>
</dbReference>
<protein>
    <recommendedName>
        <fullName evidence="7">TMC domain-containing protein</fullName>
    </recommendedName>
</protein>
<dbReference type="Proteomes" id="UP001152888">
    <property type="component" value="Unassembled WGS sequence"/>
</dbReference>